<reference evidence="2 3" key="1">
    <citation type="journal article" date="2019" name="Nat. Plants">
        <title>Genome sequencing of Musa balbisiana reveals subgenome evolution and function divergence in polyploid bananas.</title>
        <authorList>
            <person name="Yao X."/>
        </authorList>
    </citation>
    <scope>NUCLEOTIDE SEQUENCE [LARGE SCALE GENOMIC DNA]</scope>
    <source>
        <strain evidence="3">cv. DH-PKW</strain>
        <tissue evidence="2">Leaves</tissue>
    </source>
</reference>
<keyword evidence="3" id="KW-1185">Reference proteome</keyword>
<evidence type="ECO:0000313" key="3">
    <source>
        <dbReference type="Proteomes" id="UP000317650"/>
    </source>
</evidence>
<organism evidence="2 3">
    <name type="scientific">Musa balbisiana</name>
    <name type="common">Banana</name>
    <dbReference type="NCBI Taxonomy" id="52838"/>
    <lineage>
        <taxon>Eukaryota</taxon>
        <taxon>Viridiplantae</taxon>
        <taxon>Streptophyta</taxon>
        <taxon>Embryophyta</taxon>
        <taxon>Tracheophyta</taxon>
        <taxon>Spermatophyta</taxon>
        <taxon>Magnoliopsida</taxon>
        <taxon>Liliopsida</taxon>
        <taxon>Zingiberales</taxon>
        <taxon>Musaceae</taxon>
        <taxon>Musa</taxon>
    </lineage>
</organism>
<evidence type="ECO:0000313" key="2">
    <source>
        <dbReference type="EMBL" id="THU57271.1"/>
    </source>
</evidence>
<sequence length="128" mass="14570">MARTSIRREDSNHIRCSQNNVISTISTLELTPSILGIQNGTPRADLQRFSIAYLVQWAGADIDHLNNRRSLDNEAREAPPLETHHGDSNRRSKRSDGWSEAETVKRGHPPRSYHAASIWLQGRHRHTD</sequence>
<feature type="region of interest" description="Disordered" evidence="1">
    <location>
        <begin position="70"/>
        <end position="128"/>
    </location>
</feature>
<accession>A0A4S8J6X9</accession>
<proteinExistence type="predicted"/>
<comment type="caution">
    <text evidence="2">The sequence shown here is derived from an EMBL/GenBank/DDBJ whole genome shotgun (WGS) entry which is preliminary data.</text>
</comment>
<name>A0A4S8J6X9_MUSBA</name>
<evidence type="ECO:0000256" key="1">
    <source>
        <dbReference type="SAM" id="MobiDB-lite"/>
    </source>
</evidence>
<dbReference type="AlphaFoldDB" id="A0A4S8J6X9"/>
<gene>
    <name evidence="2" type="ORF">C4D60_Mb03t01760</name>
</gene>
<feature type="compositionally biased region" description="Basic and acidic residues" evidence="1">
    <location>
        <begin position="70"/>
        <end position="105"/>
    </location>
</feature>
<dbReference type="EMBL" id="PYDT01000006">
    <property type="protein sequence ID" value="THU57271.1"/>
    <property type="molecule type" value="Genomic_DNA"/>
</dbReference>
<protein>
    <submittedName>
        <fullName evidence="2">Uncharacterized protein</fullName>
    </submittedName>
</protein>
<dbReference type="Proteomes" id="UP000317650">
    <property type="component" value="Chromosome 3"/>
</dbReference>